<dbReference type="PROSITE" id="PS50892">
    <property type="entry name" value="V_SNARE"/>
    <property type="match status" value="1"/>
</dbReference>
<feature type="compositionally biased region" description="Basic and acidic residues" evidence="2">
    <location>
        <begin position="162"/>
        <end position="171"/>
    </location>
</feature>
<comment type="caution">
    <text evidence="4">The sequence shown here is derived from an EMBL/GenBank/DDBJ whole genome shotgun (WGS) entry which is preliminary data.</text>
</comment>
<organism evidence="4 5">
    <name type="scientific">Holothuria leucospilota</name>
    <name type="common">Black long sea cucumber</name>
    <name type="synonym">Mertensiothuria leucospilota</name>
    <dbReference type="NCBI Taxonomy" id="206669"/>
    <lineage>
        <taxon>Eukaryota</taxon>
        <taxon>Metazoa</taxon>
        <taxon>Echinodermata</taxon>
        <taxon>Eleutherozoa</taxon>
        <taxon>Echinozoa</taxon>
        <taxon>Holothuroidea</taxon>
        <taxon>Aspidochirotacea</taxon>
        <taxon>Aspidochirotida</taxon>
        <taxon>Holothuriidae</taxon>
        <taxon>Holothuria</taxon>
    </lineage>
</organism>
<evidence type="ECO:0000313" key="5">
    <source>
        <dbReference type="Proteomes" id="UP001152320"/>
    </source>
</evidence>
<feature type="compositionally biased region" description="Basic and acidic residues" evidence="2">
    <location>
        <begin position="121"/>
        <end position="134"/>
    </location>
</feature>
<protein>
    <recommendedName>
        <fullName evidence="3">V-SNARE coiled-coil homology domain-containing protein</fullName>
    </recommendedName>
</protein>
<dbReference type="Gene3D" id="1.20.5.110">
    <property type="match status" value="1"/>
</dbReference>
<evidence type="ECO:0000256" key="1">
    <source>
        <dbReference type="PROSITE-ProRule" id="PRU00290"/>
    </source>
</evidence>
<keyword evidence="1" id="KW-0175">Coiled coil</keyword>
<accession>A0A9Q0YM75</accession>
<feature type="domain" description="V-SNARE coiled-coil homology" evidence="3">
    <location>
        <begin position="228"/>
        <end position="290"/>
    </location>
</feature>
<reference evidence="4" key="1">
    <citation type="submission" date="2021-10" db="EMBL/GenBank/DDBJ databases">
        <title>Tropical sea cucumber genome reveals ecological adaptation and Cuvierian tubules defense mechanism.</title>
        <authorList>
            <person name="Chen T."/>
        </authorList>
    </citation>
    <scope>NUCLEOTIDE SEQUENCE</scope>
    <source>
        <strain evidence="4">Nanhai2018</strain>
        <tissue evidence="4">Muscle</tissue>
    </source>
</reference>
<evidence type="ECO:0000259" key="3">
    <source>
        <dbReference type="PROSITE" id="PS50892"/>
    </source>
</evidence>
<sequence>MEVYAPFYGSVSSSQAINIPQHYTANGTKPSHGQSRHGHRNGGSLNQSKAKRGKKLKTMFRKLKKKNKKKKKDLTENGHHESVSRTSSYGSCSSSSSSQNEETSTSPFNPPQEYVTSCKEQPAKRMSKENRKQEQSSFNGGAESADLITSGKYNCADANSGIHEESDEWKKQSKSKKRKDGQKVYPKSQRLDSSTYEETQRNRVGRVKGIWRKIRKSKKKNKIREAGNLSQLYFKYEDVKGIMTTNSEKLLSRNGKLEDLQDRGEKLVKQCEVFSRHADQIKNEHASWWARMRDALRRLCCCFGCRCRAGQ</sequence>
<dbReference type="SUPFAM" id="SSF58038">
    <property type="entry name" value="SNARE fusion complex"/>
    <property type="match status" value="1"/>
</dbReference>
<proteinExistence type="predicted"/>
<dbReference type="CDD" id="cd15843">
    <property type="entry name" value="R-SNARE"/>
    <property type="match status" value="1"/>
</dbReference>
<dbReference type="InterPro" id="IPR042855">
    <property type="entry name" value="V_SNARE_CC"/>
</dbReference>
<evidence type="ECO:0000256" key="2">
    <source>
        <dbReference type="SAM" id="MobiDB-lite"/>
    </source>
</evidence>
<name>A0A9Q0YM75_HOLLE</name>
<dbReference type="AlphaFoldDB" id="A0A9Q0YM75"/>
<feature type="compositionally biased region" description="Basic residues" evidence="2">
    <location>
        <begin position="49"/>
        <end position="72"/>
    </location>
</feature>
<evidence type="ECO:0000313" key="4">
    <source>
        <dbReference type="EMBL" id="KAJ8024011.1"/>
    </source>
</evidence>
<dbReference type="Pfam" id="PF00957">
    <property type="entry name" value="Synaptobrevin"/>
    <property type="match status" value="1"/>
</dbReference>
<keyword evidence="5" id="KW-1185">Reference proteome</keyword>
<dbReference type="OrthoDB" id="10042941at2759"/>
<feature type="region of interest" description="Disordered" evidence="2">
    <location>
        <begin position="19"/>
        <end position="199"/>
    </location>
</feature>
<feature type="compositionally biased region" description="Low complexity" evidence="2">
    <location>
        <begin position="84"/>
        <end position="106"/>
    </location>
</feature>
<feature type="compositionally biased region" description="Polar residues" evidence="2">
    <location>
        <begin position="19"/>
        <end position="33"/>
    </location>
</feature>
<dbReference type="EMBL" id="JAIZAY010000019">
    <property type="protein sequence ID" value="KAJ8024011.1"/>
    <property type="molecule type" value="Genomic_DNA"/>
</dbReference>
<gene>
    <name evidence="4" type="ORF">HOLleu_36612</name>
</gene>
<feature type="compositionally biased region" description="Basic and acidic residues" evidence="2">
    <location>
        <begin position="73"/>
        <end position="83"/>
    </location>
</feature>
<dbReference type="Proteomes" id="UP001152320">
    <property type="component" value="Chromosome 19"/>
</dbReference>